<keyword evidence="1" id="KW-0732">Signal</keyword>
<keyword evidence="3" id="KW-1185">Reference proteome</keyword>
<dbReference type="eggNOG" id="COG0834">
    <property type="taxonomic scope" value="Bacteria"/>
</dbReference>
<gene>
    <name evidence="2" type="ORF">ATO8_08631</name>
</gene>
<reference evidence="2 3" key="1">
    <citation type="journal article" date="2014" name="Antonie Van Leeuwenhoek">
        <title>Roseivivax atlanticus sp. nov., isolated from surface seawater of the Atlantic Ocean.</title>
        <authorList>
            <person name="Li G."/>
            <person name="Lai Q."/>
            <person name="Liu X."/>
            <person name="Sun F."/>
            <person name="Shao Z."/>
        </authorList>
    </citation>
    <scope>NUCLEOTIDE SEQUENCE [LARGE SCALE GENOMIC DNA]</scope>
    <source>
        <strain evidence="2 3">22II-s10s</strain>
    </source>
</reference>
<feature type="signal peptide" evidence="1">
    <location>
        <begin position="1"/>
        <end position="22"/>
    </location>
</feature>
<evidence type="ECO:0000313" key="3">
    <source>
        <dbReference type="Proteomes" id="UP000019063"/>
    </source>
</evidence>
<evidence type="ECO:0000313" key="2">
    <source>
        <dbReference type="EMBL" id="ETW13264.1"/>
    </source>
</evidence>
<dbReference type="PATRIC" id="fig|1317118.6.peg.1791"/>
<accession>W4HKK7</accession>
<organism evidence="2 3">
    <name type="scientific">Roseivivax marinus</name>
    <dbReference type="NCBI Taxonomy" id="1379903"/>
    <lineage>
        <taxon>Bacteria</taxon>
        <taxon>Pseudomonadati</taxon>
        <taxon>Pseudomonadota</taxon>
        <taxon>Alphaproteobacteria</taxon>
        <taxon>Rhodobacterales</taxon>
        <taxon>Roseobacteraceae</taxon>
        <taxon>Roseivivax</taxon>
    </lineage>
</organism>
<evidence type="ECO:0000256" key="1">
    <source>
        <dbReference type="SAM" id="SignalP"/>
    </source>
</evidence>
<protein>
    <submittedName>
        <fullName evidence="2">Uncharacterized protein</fullName>
    </submittedName>
</protein>
<dbReference type="RefSeq" id="WP_043843721.1">
    <property type="nucleotide sequence ID" value="NZ_AQQW01000004.1"/>
</dbReference>
<proteinExistence type="predicted"/>
<sequence length="190" mass="19984">MTAKPFRILALAAFLAPVVALAEGGNAAMTSFVTKHAREWAADPVISRALATANRRHADLTQAEIDDLDAAWQAEIGAAETPVIDAVTESEASAILREAVADASGRITEIILMDTRGLNVAISSVTSDYWQGDEAKFLKTVPAGPDAVHQSEIEFDESMQIYHVQVSVPVLGAAGDPVGAVTVGLDVDAF</sequence>
<name>W4HKK7_9RHOB</name>
<comment type="caution">
    <text evidence="2">The sequence shown here is derived from an EMBL/GenBank/DDBJ whole genome shotgun (WGS) entry which is preliminary data.</text>
</comment>
<dbReference type="STRING" id="1379903.ATO8_08631"/>
<feature type="chain" id="PRO_5004842212" evidence="1">
    <location>
        <begin position="23"/>
        <end position="190"/>
    </location>
</feature>
<dbReference type="AlphaFoldDB" id="W4HKK7"/>
<dbReference type="Proteomes" id="UP000019063">
    <property type="component" value="Unassembled WGS sequence"/>
</dbReference>
<dbReference type="EMBL" id="AQQW01000004">
    <property type="protein sequence ID" value="ETW13264.1"/>
    <property type="molecule type" value="Genomic_DNA"/>
</dbReference>